<dbReference type="AlphaFoldDB" id="A0A922MWC4"/>
<dbReference type="GO" id="GO:0008270">
    <property type="term" value="F:zinc ion binding"/>
    <property type="evidence" value="ECO:0007669"/>
    <property type="project" value="UniProtKB-KW"/>
</dbReference>
<keyword evidence="1" id="KW-0863">Zinc-finger</keyword>
<dbReference type="InterPro" id="IPR021109">
    <property type="entry name" value="Peptidase_aspartic_dom_sf"/>
</dbReference>
<keyword evidence="1" id="KW-0862">Zinc</keyword>
<evidence type="ECO:0000259" key="3">
    <source>
        <dbReference type="PROSITE" id="PS50158"/>
    </source>
</evidence>
<dbReference type="PROSITE" id="PS50158">
    <property type="entry name" value="ZF_CCHC"/>
    <property type="match status" value="1"/>
</dbReference>
<dbReference type="InterPro" id="IPR001878">
    <property type="entry name" value="Znf_CCHC"/>
</dbReference>
<feature type="region of interest" description="Disordered" evidence="2">
    <location>
        <begin position="1"/>
        <end position="38"/>
    </location>
</feature>
<dbReference type="Gene3D" id="2.40.70.10">
    <property type="entry name" value="Acid Proteases"/>
    <property type="match status" value="1"/>
</dbReference>
<dbReference type="EMBL" id="JACEFF010000104">
    <property type="protein sequence ID" value="KAH9643962.1"/>
    <property type="molecule type" value="Genomic_DNA"/>
</dbReference>
<feature type="compositionally biased region" description="Basic and acidic residues" evidence="2">
    <location>
        <begin position="11"/>
        <end position="24"/>
    </location>
</feature>
<dbReference type="InterPro" id="IPR036875">
    <property type="entry name" value="Znf_CCHC_sf"/>
</dbReference>
<dbReference type="SMART" id="SM00343">
    <property type="entry name" value="ZnF_C2HC"/>
    <property type="match status" value="1"/>
</dbReference>
<evidence type="ECO:0000313" key="4">
    <source>
        <dbReference type="EMBL" id="KAH9643962.1"/>
    </source>
</evidence>
<reference evidence="4" key="1">
    <citation type="journal article" date="2021" name="G3 (Bethesda)">
        <title>Genome and transcriptome analysis of the beet armyworm Spodoptera exigua reveals targets for pest control. .</title>
        <authorList>
            <person name="Simon S."/>
            <person name="Breeschoten T."/>
            <person name="Jansen H.J."/>
            <person name="Dirks R.P."/>
            <person name="Schranz M.E."/>
            <person name="Ros V.I.D."/>
        </authorList>
    </citation>
    <scope>NUCLEOTIDE SEQUENCE</scope>
    <source>
        <strain evidence="4">TB_SE_WUR_2020</strain>
    </source>
</reference>
<dbReference type="GO" id="GO:0003676">
    <property type="term" value="F:nucleic acid binding"/>
    <property type="evidence" value="ECO:0007669"/>
    <property type="project" value="InterPro"/>
</dbReference>
<evidence type="ECO:0000256" key="1">
    <source>
        <dbReference type="PROSITE-ProRule" id="PRU00047"/>
    </source>
</evidence>
<dbReference type="Gene3D" id="4.10.60.10">
    <property type="entry name" value="Zinc finger, CCHC-type"/>
    <property type="match status" value="1"/>
</dbReference>
<proteinExistence type="predicted"/>
<organism evidence="4 5">
    <name type="scientific">Spodoptera exigua</name>
    <name type="common">Beet armyworm</name>
    <name type="synonym">Noctua fulgens</name>
    <dbReference type="NCBI Taxonomy" id="7107"/>
    <lineage>
        <taxon>Eukaryota</taxon>
        <taxon>Metazoa</taxon>
        <taxon>Ecdysozoa</taxon>
        <taxon>Arthropoda</taxon>
        <taxon>Hexapoda</taxon>
        <taxon>Insecta</taxon>
        <taxon>Pterygota</taxon>
        <taxon>Neoptera</taxon>
        <taxon>Endopterygota</taxon>
        <taxon>Lepidoptera</taxon>
        <taxon>Glossata</taxon>
        <taxon>Ditrysia</taxon>
        <taxon>Noctuoidea</taxon>
        <taxon>Noctuidae</taxon>
        <taxon>Amphipyrinae</taxon>
        <taxon>Spodoptera</taxon>
    </lineage>
</organism>
<gene>
    <name evidence="4" type="ORF">HF086_004223</name>
</gene>
<dbReference type="Pfam" id="PF00098">
    <property type="entry name" value="zf-CCHC"/>
    <property type="match status" value="1"/>
</dbReference>
<sequence>MGHKSTMCQSRRRDNMKRRDEHSRPQLGNNDNSKPNQTKPAAVTCYHCQGSGHYASSCPKRRSQEGTSGAGASNVKRVNLCVRSVPTGTMRIAGEPYSFHFDSGAECSLVKETVSQRLNGRRLNNTVTLIGLGQTPVYCTSQILTVVEIDNINLEILLHVLLDQYLQHNIVVGHEILLLGLAAHITASQLRFSKNQIVQLCHVSPTDQGINPDTVDTDVPPEYKDCDGKTVELVSPVSNSPRNQSVSVCISIIVIIQEL</sequence>
<name>A0A922MWC4_SPOEX</name>
<protein>
    <recommendedName>
        <fullName evidence="3">CCHC-type domain-containing protein</fullName>
    </recommendedName>
</protein>
<feature type="domain" description="CCHC-type" evidence="3">
    <location>
        <begin position="45"/>
        <end position="60"/>
    </location>
</feature>
<evidence type="ECO:0000313" key="5">
    <source>
        <dbReference type="Proteomes" id="UP000814243"/>
    </source>
</evidence>
<dbReference type="Proteomes" id="UP000814243">
    <property type="component" value="Unassembled WGS sequence"/>
</dbReference>
<dbReference type="SUPFAM" id="SSF57756">
    <property type="entry name" value="Retrovirus zinc finger-like domains"/>
    <property type="match status" value="1"/>
</dbReference>
<evidence type="ECO:0000256" key="2">
    <source>
        <dbReference type="SAM" id="MobiDB-lite"/>
    </source>
</evidence>
<keyword evidence="1" id="KW-0479">Metal-binding</keyword>
<comment type="caution">
    <text evidence="4">The sequence shown here is derived from an EMBL/GenBank/DDBJ whole genome shotgun (WGS) entry which is preliminary data.</text>
</comment>
<dbReference type="SUPFAM" id="SSF50630">
    <property type="entry name" value="Acid proteases"/>
    <property type="match status" value="1"/>
</dbReference>
<accession>A0A922MWC4</accession>
<feature type="compositionally biased region" description="Polar residues" evidence="2">
    <location>
        <begin position="26"/>
        <end position="38"/>
    </location>
</feature>